<organism evidence="1 2">
    <name type="scientific">Senna tora</name>
    <dbReference type="NCBI Taxonomy" id="362788"/>
    <lineage>
        <taxon>Eukaryota</taxon>
        <taxon>Viridiplantae</taxon>
        <taxon>Streptophyta</taxon>
        <taxon>Embryophyta</taxon>
        <taxon>Tracheophyta</taxon>
        <taxon>Spermatophyta</taxon>
        <taxon>Magnoliopsida</taxon>
        <taxon>eudicotyledons</taxon>
        <taxon>Gunneridae</taxon>
        <taxon>Pentapetalae</taxon>
        <taxon>rosids</taxon>
        <taxon>fabids</taxon>
        <taxon>Fabales</taxon>
        <taxon>Fabaceae</taxon>
        <taxon>Caesalpinioideae</taxon>
        <taxon>Cassia clade</taxon>
        <taxon>Senna</taxon>
    </lineage>
</organism>
<keyword evidence="2" id="KW-1185">Reference proteome</keyword>
<accession>A0A834SGU4</accession>
<proteinExistence type="predicted"/>
<dbReference type="AlphaFoldDB" id="A0A834SGU4"/>
<dbReference type="EMBL" id="JAAIUW010000013">
    <property type="protein sequence ID" value="KAF7801973.1"/>
    <property type="molecule type" value="Genomic_DNA"/>
</dbReference>
<protein>
    <submittedName>
        <fullName evidence="1">Uncharacterized protein</fullName>
    </submittedName>
</protein>
<evidence type="ECO:0000313" key="2">
    <source>
        <dbReference type="Proteomes" id="UP000634136"/>
    </source>
</evidence>
<gene>
    <name evidence="1" type="ORF">G2W53_041084</name>
</gene>
<evidence type="ECO:0000313" key="1">
    <source>
        <dbReference type="EMBL" id="KAF7801973.1"/>
    </source>
</evidence>
<name>A0A834SGU4_9FABA</name>
<comment type="caution">
    <text evidence="1">The sequence shown here is derived from an EMBL/GenBank/DDBJ whole genome shotgun (WGS) entry which is preliminary data.</text>
</comment>
<dbReference type="Proteomes" id="UP000634136">
    <property type="component" value="Unassembled WGS sequence"/>
</dbReference>
<reference evidence="1" key="1">
    <citation type="submission" date="2020-09" db="EMBL/GenBank/DDBJ databases">
        <title>Genome-Enabled Discovery of Anthraquinone Biosynthesis in Senna tora.</title>
        <authorList>
            <person name="Kang S.-H."/>
            <person name="Pandey R.P."/>
            <person name="Lee C.-M."/>
            <person name="Sim J.-S."/>
            <person name="Jeong J.-T."/>
            <person name="Choi B.-S."/>
            <person name="Jung M."/>
            <person name="Ginzburg D."/>
            <person name="Zhao K."/>
            <person name="Won S.Y."/>
            <person name="Oh T.-J."/>
            <person name="Yu Y."/>
            <person name="Kim N.-H."/>
            <person name="Lee O.R."/>
            <person name="Lee T.-H."/>
            <person name="Bashyal P."/>
            <person name="Kim T.-S."/>
            <person name="Lee W.-H."/>
            <person name="Kawkins C."/>
            <person name="Kim C.-K."/>
            <person name="Kim J.S."/>
            <person name="Ahn B.O."/>
            <person name="Rhee S.Y."/>
            <person name="Sohng J.K."/>
        </authorList>
    </citation>
    <scope>NUCLEOTIDE SEQUENCE</scope>
    <source>
        <tissue evidence="1">Leaf</tissue>
    </source>
</reference>
<sequence length="64" mass="7330">MGKSRATWVVTPASKVAIPKHLIQYRATWVVTPRRQGRDLTCPNKISGWRTSYSFGYEHRGRLG</sequence>